<proteinExistence type="predicted"/>
<evidence type="ECO:0000256" key="1">
    <source>
        <dbReference type="SAM" id="MobiDB-lite"/>
    </source>
</evidence>
<dbReference type="SUPFAM" id="SSF53597">
    <property type="entry name" value="Dihydrofolate reductase-like"/>
    <property type="match status" value="1"/>
</dbReference>
<keyword evidence="4" id="KW-1185">Reference proteome</keyword>
<sequence>MSLDGFVTDPQDDAATSRIVFDEGKATGAVVTGRPTGDVAGYRDGDGDGDGDGDDHDGVPIFVPTHRAPADSPLRLVHYVTDGIEACVARAKEAAGDRDVLLHGAATAQAALRAGVLDVIEIQLRPVLLGRGRLLFDQLPPDHIELDLVRALEAPGVLHLRYEVRRR</sequence>
<gene>
    <name evidence="3" type="ORF">GCM10009788_00060</name>
</gene>
<reference evidence="3 4" key="1">
    <citation type="journal article" date="2019" name="Int. J. Syst. Evol. Microbiol.">
        <title>The Global Catalogue of Microorganisms (GCM) 10K type strain sequencing project: providing services to taxonomists for standard genome sequencing and annotation.</title>
        <authorList>
            <consortium name="The Broad Institute Genomics Platform"/>
            <consortium name="The Broad Institute Genome Sequencing Center for Infectious Disease"/>
            <person name="Wu L."/>
            <person name="Ma J."/>
        </authorList>
    </citation>
    <scope>NUCLEOTIDE SEQUENCE [LARGE SCALE GENOMIC DNA]</scope>
    <source>
        <strain evidence="3 4">JCM 14942</strain>
    </source>
</reference>
<dbReference type="Proteomes" id="UP001500842">
    <property type="component" value="Unassembled WGS sequence"/>
</dbReference>
<accession>A0ABN1ZNK0</accession>
<comment type="caution">
    <text evidence="3">The sequence shown here is derived from an EMBL/GenBank/DDBJ whole genome shotgun (WGS) entry which is preliminary data.</text>
</comment>
<evidence type="ECO:0000313" key="4">
    <source>
        <dbReference type="Proteomes" id="UP001500842"/>
    </source>
</evidence>
<dbReference type="InterPro" id="IPR024072">
    <property type="entry name" value="DHFR-like_dom_sf"/>
</dbReference>
<name>A0ABN1ZNK0_9ACTN</name>
<organism evidence="3 4">
    <name type="scientific">Nocardioides humi</name>
    <dbReference type="NCBI Taxonomy" id="449461"/>
    <lineage>
        <taxon>Bacteria</taxon>
        <taxon>Bacillati</taxon>
        <taxon>Actinomycetota</taxon>
        <taxon>Actinomycetes</taxon>
        <taxon>Propionibacteriales</taxon>
        <taxon>Nocardioidaceae</taxon>
        <taxon>Nocardioides</taxon>
    </lineage>
</organism>
<protein>
    <submittedName>
        <fullName evidence="3">Dihydrofolate reductase family protein</fullName>
    </submittedName>
</protein>
<dbReference type="Gene3D" id="3.40.430.10">
    <property type="entry name" value="Dihydrofolate Reductase, subunit A"/>
    <property type="match status" value="1"/>
</dbReference>
<evidence type="ECO:0000259" key="2">
    <source>
        <dbReference type="Pfam" id="PF01872"/>
    </source>
</evidence>
<dbReference type="Pfam" id="PF01872">
    <property type="entry name" value="RibD_C"/>
    <property type="match status" value="1"/>
</dbReference>
<dbReference type="EMBL" id="BAAAOR010000001">
    <property type="protein sequence ID" value="GAA1501528.1"/>
    <property type="molecule type" value="Genomic_DNA"/>
</dbReference>
<dbReference type="InterPro" id="IPR002734">
    <property type="entry name" value="RibDG_C"/>
</dbReference>
<feature type="domain" description="Bacterial bifunctional deaminase-reductase C-terminal" evidence="2">
    <location>
        <begin position="1"/>
        <end position="152"/>
    </location>
</feature>
<evidence type="ECO:0000313" key="3">
    <source>
        <dbReference type="EMBL" id="GAA1501528.1"/>
    </source>
</evidence>
<feature type="region of interest" description="Disordered" evidence="1">
    <location>
        <begin position="31"/>
        <end position="59"/>
    </location>
</feature>